<dbReference type="Gene3D" id="2.60.120.10">
    <property type="entry name" value="Jelly Rolls"/>
    <property type="match status" value="1"/>
</dbReference>
<dbReference type="PROSITE" id="PS51063">
    <property type="entry name" value="HTH_CRP_2"/>
    <property type="match status" value="1"/>
</dbReference>
<dbReference type="SUPFAM" id="SSF51206">
    <property type="entry name" value="cAMP-binding domain-like"/>
    <property type="match status" value="1"/>
</dbReference>
<reference evidence="4 5" key="1">
    <citation type="submission" date="2014-08" db="EMBL/GenBank/DDBJ databases">
        <authorList>
            <person name="Bunnell A."/>
            <person name="Chain P.S."/>
            <person name="Chertkov O."/>
            <person name="Currie B.J."/>
            <person name="Daligault H.E."/>
            <person name="Davenport K.W."/>
            <person name="Davis C."/>
            <person name="Gleasner C.D."/>
            <person name="Johnson S.L."/>
            <person name="Kaestli M."/>
            <person name="Koren S."/>
            <person name="Kunde Y.A."/>
            <person name="Mayo M."/>
            <person name="McMurry K.K."/>
            <person name="Price E.P."/>
            <person name="Reitenga K.G."/>
            <person name="Robison R."/>
            <person name="Rosovitz M.J."/>
            <person name="Sarovich D.S."/>
            <person name="Teshima H."/>
        </authorList>
    </citation>
    <scope>NUCLEOTIDE SEQUENCE [LARGE SCALE GENOMIC DNA]</scope>
    <source>
        <strain evidence="4 5">MSHR44</strain>
    </source>
</reference>
<dbReference type="InterPro" id="IPR036388">
    <property type="entry name" value="WH-like_DNA-bd_sf"/>
</dbReference>
<dbReference type="GO" id="GO:0006355">
    <property type="term" value="P:regulation of DNA-templated transcription"/>
    <property type="evidence" value="ECO:0007669"/>
    <property type="project" value="InterPro"/>
</dbReference>
<dbReference type="Proteomes" id="UP000030475">
    <property type="component" value="Unassembled WGS sequence"/>
</dbReference>
<dbReference type="GO" id="GO:0003677">
    <property type="term" value="F:DNA binding"/>
    <property type="evidence" value="ECO:0007669"/>
    <property type="project" value="UniProtKB-KW"/>
</dbReference>
<dbReference type="Pfam" id="PF13545">
    <property type="entry name" value="HTH_Crp_2"/>
    <property type="match status" value="1"/>
</dbReference>
<evidence type="ECO:0000256" key="3">
    <source>
        <dbReference type="ARBA" id="ARBA00023163"/>
    </source>
</evidence>
<dbReference type="AlphaFoldDB" id="A0A2K9DGR3"/>
<dbReference type="EMBL" id="JQIM01000008">
    <property type="protein sequence ID" value="KGX15898.1"/>
    <property type="molecule type" value="Genomic_DNA"/>
</dbReference>
<proteinExistence type="predicted"/>
<keyword evidence="1" id="KW-0805">Transcription regulation</keyword>
<accession>A0A2K9DGR3</accession>
<gene>
    <name evidence="4" type="ORF">Y036_5073</name>
</gene>
<dbReference type="RefSeq" id="WP_080110799.1">
    <property type="nucleotide sequence ID" value="NZ_CP008779.1"/>
</dbReference>
<dbReference type="SMART" id="SM00419">
    <property type="entry name" value="HTH_CRP"/>
    <property type="match status" value="1"/>
</dbReference>
<name>A0A2K9DGR3_BURPE</name>
<dbReference type="CDD" id="cd00038">
    <property type="entry name" value="CAP_ED"/>
    <property type="match status" value="1"/>
</dbReference>
<evidence type="ECO:0000256" key="2">
    <source>
        <dbReference type="ARBA" id="ARBA00023125"/>
    </source>
</evidence>
<dbReference type="InterPro" id="IPR000595">
    <property type="entry name" value="cNMP-bd_dom"/>
</dbReference>
<evidence type="ECO:0000256" key="1">
    <source>
        <dbReference type="ARBA" id="ARBA00023015"/>
    </source>
</evidence>
<dbReference type="InterPro" id="IPR014710">
    <property type="entry name" value="RmlC-like_jellyroll"/>
</dbReference>
<dbReference type="SUPFAM" id="SSF46785">
    <property type="entry name" value="Winged helix' DNA-binding domain"/>
    <property type="match status" value="1"/>
</dbReference>
<evidence type="ECO:0000313" key="5">
    <source>
        <dbReference type="Proteomes" id="UP000030475"/>
    </source>
</evidence>
<comment type="caution">
    <text evidence="4">The sequence shown here is derived from an EMBL/GenBank/DDBJ whole genome shotgun (WGS) entry which is preliminary data.</text>
</comment>
<dbReference type="OrthoDB" id="8771390at2"/>
<dbReference type="Pfam" id="PF00027">
    <property type="entry name" value="cNMP_binding"/>
    <property type="match status" value="1"/>
</dbReference>
<organism evidence="4 5">
    <name type="scientific">Burkholderia pseudomallei</name>
    <name type="common">Pseudomonas pseudomallei</name>
    <dbReference type="NCBI Taxonomy" id="28450"/>
    <lineage>
        <taxon>Bacteria</taxon>
        <taxon>Pseudomonadati</taxon>
        <taxon>Pseudomonadota</taxon>
        <taxon>Betaproteobacteria</taxon>
        <taxon>Burkholderiales</taxon>
        <taxon>Burkholderiaceae</taxon>
        <taxon>Burkholderia</taxon>
        <taxon>pseudomallei group</taxon>
    </lineage>
</organism>
<keyword evidence="2" id="KW-0238">DNA-binding</keyword>
<keyword evidence="3" id="KW-0804">Transcription</keyword>
<dbReference type="PROSITE" id="PS50042">
    <property type="entry name" value="CNMP_BINDING_3"/>
    <property type="match status" value="1"/>
</dbReference>
<evidence type="ECO:0000313" key="4">
    <source>
        <dbReference type="EMBL" id="KGX15898.1"/>
    </source>
</evidence>
<dbReference type="InterPro" id="IPR012318">
    <property type="entry name" value="HTH_CRP"/>
</dbReference>
<sequence length="234" mass="26026">MKIDATIIRLTIAQCRLFCDWPAVDINRLVDAADFMVVESGIRVADAGAQLEYLYLIATGSMRITRPIKPGQEFGGWPLLPGDAYGLLPLLAQQPSLYAATCREKCILVRIPEESLIESIVKNGQRVFPLVTELYRRYAALLSYHQSFATYSVRARVATVLLSIAARMPSGSSIANVCLSQLEIAGILGTRRQVVNRAIRSLEHDGAIVVKYSRILLIDLCKLEKLSRDENIYL</sequence>
<dbReference type="Gene3D" id="1.10.10.10">
    <property type="entry name" value="Winged helix-like DNA-binding domain superfamily/Winged helix DNA-binding domain"/>
    <property type="match status" value="1"/>
</dbReference>
<protein>
    <submittedName>
        <fullName evidence="4">Cyclic nucleotide-binding domain protein</fullName>
    </submittedName>
</protein>
<dbReference type="InterPro" id="IPR036390">
    <property type="entry name" value="WH_DNA-bd_sf"/>
</dbReference>
<dbReference type="InterPro" id="IPR018490">
    <property type="entry name" value="cNMP-bd_dom_sf"/>
</dbReference>